<gene>
    <name evidence="1" type="ORF">I4F81_004494</name>
</gene>
<evidence type="ECO:0000313" key="2">
    <source>
        <dbReference type="Proteomes" id="UP000798662"/>
    </source>
</evidence>
<sequence>MPRGALVGGPPAIAGQGSPCCRLRSPTSCRRLLPLPLLRRRRLGPLCGRLALPPPAHRGRSGRVPPHRPRSARPRPWCAAPASDRGRRRRKLQPGRHGLMWQTSRARHVGTGDST</sequence>
<dbReference type="EMBL" id="CM020618">
    <property type="protein sequence ID" value="KAK1861916.1"/>
    <property type="molecule type" value="Genomic_DNA"/>
</dbReference>
<protein>
    <submittedName>
        <fullName evidence="1">Uncharacterized protein</fullName>
    </submittedName>
</protein>
<keyword evidence="2" id="KW-1185">Reference proteome</keyword>
<name>A0ACC3BV42_PYRYE</name>
<dbReference type="Proteomes" id="UP000798662">
    <property type="component" value="Chromosome 1"/>
</dbReference>
<proteinExistence type="predicted"/>
<evidence type="ECO:0000313" key="1">
    <source>
        <dbReference type="EMBL" id="KAK1861916.1"/>
    </source>
</evidence>
<reference evidence="1" key="1">
    <citation type="submission" date="2019-11" db="EMBL/GenBank/DDBJ databases">
        <title>Nori genome reveals adaptations in red seaweeds to the harsh intertidal environment.</title>
        <authorList>
            <person name="Wang D."/>
            <person name="Mao Y."/>
        </authorList>
    </citation>
    <scope>NUCLEOTIDE SEQUENCE</scope>
    <source>
        <tissue evidence="1">Gametophyte</tissue>
    </source>
</reference>
<accession>A0ACC3BV42</accession>
<organism evidence="1 2">
    <name type="scientific">Pyropia yezoensis</name>
    <name type="common">Susabi-nori</name>
    <name type="synonym">Porphyra yezoensis</name>
    <dbReference type="NCBI Taxonomy" id="2788"/>
    <lineage>
        <taxon>Eukaryota</taxon>
        <taxon>Rhodophyta</taxon>
        <taxon>Bangiophyceae</taxon>
        <taxon>Bangiales</taxon>
        <taxon>Bangiaceae</taxon>
        <taxon>Pyropia</taxon>
    </lineage>
</organism>
<comment type="caution">
    <text evidence="1">The sequence shown here is derived from an EMBL/GenBank/DDBJ whole genome shotgun (WGS) entry which is preliminary data.</text>
</comment>